<organism evidence="1 2">
    <name type="scientific">Volvox africanus</name>
    <dbReference type="NCBI Taxonomy" id="51714"/>
    <lineage>
        <taxon>Eukaryota</taxon>
        <taxon>Viridiplantae</taxon>
        <taxon>Chlorophyta</taxon>
        <taxon>core chlorophytes</taxon>
        <taxon>Chlorophyceae</taxon>
        <taxon>CS clade</taxon>
        <taxon>Chlamydomonadales</taxon>
        <taxon>Volvocaceae</taxon>
        <taxon>Volvox</taxon>
    </lineage>
</organism>
<dbReference type="EMBL" id="BNCO01000020">
    <property type="protein sequence ID" value="GIL55233.1"/>
    <property type="molecule type" value="Genomic_DNA"/>
</dbReference>
<sequence>HPLNSLQNTGFVISSPTGEIIRTGGHSLLGRRSVVGISVSRESSLSKSYTNAVRRGRYISRTLDRGAVNNVLNTDRASGVVKRTSSLRPAAEAAFARAFARACASRDASLPASPSCPSPSWSPSSSPSFFLVISL</sequence>
<accession>A0A8J4BBD1</accession>
<keyword evidence="2" id="KW-1185">Reference proteome</keyword>
<proteinExistence type="predicted"/>
<evidence type="ECO:0000313" key="2">
    <source>
        <dbReference type="Proteomes" id="UP000747399"/>
    </source>
</evidence>
<dbReference type="Proteomes" id="UP000747399">
    <property type="component" value="Unassembled WGS sequence"/>
</dbReference>
<name>A0A8J4BBD1_9CHLO</name>
<dbReference type="AlphaFoldDB" id="A0A8J4BBD1"/>
<comment type="caution">
    <text evidence="1">The sequence shown here is derived from an EMBL/GenBank/DDBJ whole genome shotgun (WGS) entry which is preliminary data.</text>
</comment>
<feature type="non-terminal residue" evidence="1">
    <location>
        <position position="1"/>
    </location>
</feature>
<evidence type="ECO:0000313" key="1">
    <source>
        <dbReference type="EMBL" id="GIL55233.1"/>
    </source>
</evidence>
<reference evidence="1" key="1">
    <citation type="journal article" date="2021" name="Proc. Natl. Acad. Sci. U.S.A.">
        <title>Three genomes in the algal genus Volvox reveal the fate of a haploid sex-determining region after a transition to homothallism.</title>
        <authorList>
            <person name="Yamamoto K."/>
            <person name="Hamaji T."/>
            <person name="Kawai-Toyooka H."/>
            <person name="Matsuzaki R."/>
            <person name="Takahashi F."/>
            <person name="Nishimura Y."/>
            <person name="Kawachi M."/>
            <person name="Noguchi H."/>
            <person name="Minakuchi Y."/>
            <person name="Umen J.G."/>
            <person name="Toyoda A."/>
            <person name="Nozaki H."/>
        </authorList>
    </citation>
    <scope>NUCLEOTIDE SEQUENCE</scope>
    <source>
        <strain evidence="1">NIES-3780</strain>
    </source>
</reference>
<protein>
    <submittedName>
        <fullName evidence="1">Uncharacterized protein</fullName>
    </submittedName>
</protein>
<feature type="non-terminal residue" evidence="1">
    <location>
        <position position="135"/>
    </location>
</feature>
<gene>
    <name evidence="1" type="ORF">Vafri_10816</name>
</gene>